<organism evidence="2 3">
    <name type="scientific">Spiroplasma clarkii</name>
    <dbReference type="NCBI Taxonomy" id="2139"/>
    <lineage>
        <taxon>Bacteria</taxon>
        <taxon>Bacillati</taxon>
        <taxon>Mycoplasmatota</taxon>
        <taxon>Mollicutes</taxon>
        <taxon>Entomoplasmatales</taxon>
        <taxon>Spiroplasmataceae</taxon>
        <taxon>Spiroplasma</taxon>
    </lineage>
</organism>
<proteinExistence type="predicted"/>
<gene>
    <name evidence="2" type="ORF">SCLAR_v1c02300</name>
</gene>
<evidence type="ECO:0000313" key="3">
    <source>
        <dbReference type="Proteomes" id="UP000231179"/>
    </source>
</evidence>
<protein>
    <recommendedName>
        <fullName evidence="4">Lipoprotein</fullName>
    </recommendedName>
</protein>
<evidence type="ECO:0008006" key="4">
    <source>
        <dbReference type="Google" id="ProtNLM"/>
    </source>
</evidence>
<feature type="signal peptide" evidence="1">
    <location>
        <begin position="1"/>
        <end position="18"/>
    </location>
</feature>
<keyword evidence="3" id="KW-1185">Reference proteome</keyword>
<evidence type="ECO:0000313" key="2">
    <source>
        <dbReference type="EMBL" id="ATX70560.1"/>
    </source>
</evidence>
<dbReference type="PROSITE" id="PS51257">
    <property type="entry name" value="PROKAR_LIPOPROTEIN"/>
    <property type="match status" value="1"/>
</dbReference>
<accession>A0A2K8KFU0</accession>
<evidence type="ECO:0000256" key="1">
    <source>
        <dbReference type="SAM" id="SignalP"/>
    </source>
</evidence>
<feature type="chain" id="PRO_5014978859" description="Lipoprotein" evidence="1">
    <location>
        <begin position="19"/>
        <end position="369"/>
    </location>
</feature>
<reference evidence="2 3" key="1">
    <citation type="submission" date="2017-11" db="EMBL/GenBank/DDBJ databases">
        <title>Complete genome sequence of Spiroplasma clarkii CN-5 (DSM 19994).</title>
        <authorList>
            <person name="Tsai Y.-M."/>
            <person name="Chang A."/>
            <person name="Lo W.-S."/>
            <person name="Kuo C.-H."/>
        </authorList>
    </citation>
    <scope>NUCLEOTIDE SEQUENCE [LARGE SCALE GENOMIC DNA]</scope>
    <source>
        <strain evidence="2 3">CN-5</strain>
    </source>
</reference>
<dbReference type="Proteomes" id="UP000231179">
    <property type="component" value="Chromosome"/>
</dbReference>
<dbReference type="EMBL" id="CP024870">
    <property type="protein sequence ID" value="ATX70560.1"/>
    <property type="molecule type" value="Genomic_DNA"/>
</dbReference>
<keyword evidence="1" id="KW-0732">Signal</keyword>
<dbReference type="AlphaFoldDB" id="A0A2K8KFU0"/>
<name>A0A2K8KFU0_9MOLU</name>
<sequence>MKKLLSLIGTLTPMLAITATSSLTVACTAKRQFEKNIDYILRIRDIGYDYKFISSWKNEMDRNGRILNSYLIQFQYAVINHAIRWGFDEEIDLTNYYVPKEQFIISDPLLEDKIVPDFELPYRDWATPFGSISMSASTLGEEEFFQIYNYKTLQNLGYEFSVTSSIPDSIEILRLDDRGAVWFKGTKKPGDGNIIVEASHPAKETLRLSLSVSNSDRESQNFLQWRAYQYLKFEYNSSETMQYIMAAYLQQIYAQMMYNASYNSNPAHIDKLGLLDSRMIDRLFCFYKYDEMISYFEIWPPGDSELSGYYFFFSFDFYVHPSIVRNDESTLPADRSQLYSNPLTVLNNYSKKYVNKIYQQYLELKEMKW</sequence>
<dbReference type="RefSeq" id="WP_100254124.1">
    <property type="nucleotide sequence ID" value="NZ_CP024870.1"/>
</dbReference>